<dbReference type="RefSeq" id="WP_126460257.1">
    <property type="nucleotide sequence ID" value="NZ_AP018721.1"/>
</dbReference>
<dbReference type="PROSITE" id="PS01249">
    <property type="entry name" value="HYPA"/>
    <property type="match status" value="1"/>
</dbReference>
<feature type="binding site" evidence="5">
    <location>
        <position position="89"/>
    </location>
    <ligand>
        <name>Zn(2+)</name>
        <dbReference type="ChEBI" id="CHEBI:29105"/>
    </ligand>
</feature>
<comment type="caution">
    <text evidence="6">The sequence shown here is derived from an EMBL/GenBank/DDBJ whole genome shotgun (WGS) entry which is preliminary data.</text>
</comment>
<comment type="function">
    <text evidence="5">Involved in the maturation of [NiFe] hydrogenases. Required for nickel insertion into the metal center of the hydrogenase.</text>
</comment>
<dbReference type="Gene3D" id="3.30.2320.80">
    <property type="match status" value="1"/>
</dbReference>
<dbReference type="GO" id="GO:0051604">
    <property type="term" value="P:protein maturation"/>
    <property type="evidence" value="ECO:0007669"/>
    <property type="project" value="InterPro"/>
</dbReference>
<dbReference type="GO" id="GO:0008270">
    <property type="term" value="F:zinc ion binding"/>
    <property type="evidence" value="ECO:0007669"/>
    <property type="project" value="UniProtKB-UniRule"/>
</dbReference>
<evidence type="ECO:0000256" key="5">
    <source>
        <dbReference type="HAMAP-Rule" id="MF_00213"/>
    </source>
</evidence>
<keyword evidence="4 5" id="KW-0862">Zinc</keyword>
<sequence length="132" mass="14243">MHELSVAQALVDAVESLIEQNGARAARRIRLRIGPLAGVVPALLTSAFPLAAAGSRCERAELDLIEAPIRVRCQTCGAESEAAINRLLCAACGDWHTQVVSGDELLLERVELDLQEEPQEEPMETLNYGSPP</sequence>
<dbReference type="HAMAP" id="MF_00213">
    <property type="entry name" value="HypA_HybF"/>
    <property type="match status" value="1"/>
</dbReference>
<keyword evidence="7" id="KW-1185">Reference proteome</keyword>
<keyword evidence="3 5" id="KW-0479">Metal-binding</keyword>
<proteinExistence type="inferred from homology"/>
<dbReference type="PIRSF" id="PIRSF004761">
    <property type="entry name" value="Hydrgn_mat_HypA"/>
    <property type="match status" value="1"/>
</dbReference>
<reference evidence="6 7" key="1">
    <citation type="submission" date="2019-03" db="EMBL/GenBank/DDBJ databases">
        <title>Genomic Encyclopedia of Type Strains, Phase IV (KMG-IV): sequencing the most valuable type-strain genomes for metagenomic binning, comparative biology and taxonomic classification.</title>
        <authorList>
            <person name="Goeker M."/>
        </authorList>
    </citation>
    <scope>NUCLEOTIDE SEQUENCE [LARGE SCALE GENOMIC DNA]</scope>
    <source>
        <strain evidence="6 7">DSM 103923</strain>
    </source>
</reference>
<dbReference type="Proteomes" id="UP000295135">
    <property type="component" value="Unassembled WGS sequence"/>
</dbReference>
<evidence type="ECO:0000256" key="3">
    <source>
        <dbReference type="ARBA" id="ARBA00022723"/>
    </source>
</evidence>
<dbReference type="InterPro" id="IPR020538">
    <property type="entry name" value="Hydgase_Ni_incorp_HypA/HybF_CS"/>
</dbReference>
<dbReference type="AlphaFoldDB" id="A0A4R3JWW3"/>
<evidence type="ECO:0000256" key="1">
    <source>
        <dbReference type="ARBA" id="ARBA00010748"/>
    </source>
</evidence>
<dbReference type="InterPro" id="IPR000688">
    <property type="entry name" value="HypA/HybF"/>
</dbReference>
<evidence type="ECO:0000256" key="2">
    <source>
        <dbReference type="ARBA" id="ARBA00022596"/>
    </source>
</evidence>
<feature type="binding site" evidence="5">
    <location>
        <position position="76"/>
    </location>
    <ligand>
        <name>Zn(2+)</name>
        <dbReference type="ChEBI" id="CHEBI:29105"/>
    </ligand>
</feature>
<dbReference type="GO" id="GO:0016151">
    <property type="term" value="F:nickel cation binding"/>
    <property type="evidence" value="ECO:0007669"/>
    <property type="project" value="UniProtKB-UniRule"/>
</dbReference>
<evidence type="ECO:0000256" key="4">
    <source>
        <dbReference type="ARBA" id="ARBA00022833"/>
    </source>
</evidence>
<comment type="similarity">
    <text evidence="1 5">Belongs to the HypA/HybF family.</text>
</comment>
<dbReference type="PANTHER" id="PTHR34535:SF3">
    <property type="entry name" value="HYDROGENASE MATURATION FACTOR HYPA"/>
    <property type="match status" value="1"/>
</dbReference>
<dbReference type="OrthoDB" id="288014at2"/>
<dbReference type="PANTHER" id="PTHR34535">
    <property type="entry name" value="HYDROGENASE MATURATION FACTOR HYPA"/>
    <property type="match status" value="1"/>
</dbReference>
<name>A0A4R3JWW3_9PROT</name>
<evidence type="ECO:0000313" key="6">
    <source>
        <dbReference type="EMBL" id="TCS71722.1"/>
    </source>
</evidence>
<protein>
    <recommendedName>
        <fullName evidence="5">Hydrogenase maturation factor HypA</fullName>
    </recommendedName>
</protein>
<accession>A0A4R3JWW3</accession>
<dbReference type="Pfam" id="PF01155">
    <property type="entry name" value="HypA"/>
    <property type="match status" value="1"/>
</dbReference>
<gene>
    <name evidence="5" type="primary">hypA</name>
    <name evidence="6" type="ORF">EDC61_10865</name>
</gene>
<organism evidence="6 7">
    <name type="scientific">Sulfuritortus calidifontis</name>
    <dbReference type="NCBI Taxonomy" id="1914471"/>
    <lineage>
        <taxon>Bacteria</taxon>
        <taxon>Pseudomonadati</taxon>
        <taxon>Pseudomonadota</taxon>
        <taxon>Betaproteobacteria</taxon>
        <taxon>Nitrosomonadales</taxon>
        <taxon>Thiobacillaceae</taxon>
        <taxon>Sulfuritortus</taxon>
    </lineage>
</organism>
<feature type="binding site" evidence="5">
    <location>
        <position position="2"/>
    </location>
    <ligand>
        <name>Ni(2+)</name>
        <dbReference type="ChEBI" id="CHEBI:49786"/>
    </ligand>
</feature>
<keyword evidence="2 5" id="KW-0533">Nickel</keyword>
<feature type="binding site" evidence="5">
    <location>
        <position position="92"/>
    </location>
    <ligand>
        <name>Zn(2+)</name>
        <dbReference type="ChEBI" id="CHEBI:29105"/>
    </ligand>
</feature>
<dbReference type="EMBL" id="SLZY01000008">
    <property type="protein sequence ID" value="TCS71722.1"/>
    <property type="molecule type" value="Genomic_DNA"/>
</dbReference>
<feature type="binding site" evidence="5">
    <location>
        <position position="73"/>
    </location>
    <ligand>
        <name>Zn(2+)</name>
        <dbReference type="ChEBI" id="CHEBI:29105"/>
    </ligand>
</feature>
<evidence type="ECO:0000313" key="7">
    <source>
        <dbReference type="Proteomes" id="UP000295135"/>
    </source>
</evidence>